<evidence type="ECO:0000313" key="5">
    <source>
        <dbReference type="EMBL" id="OQO07629.1"/>
    </source>
</evidence>
<dbReference type="GO" id="GO:0032259">
    <property type="term" value="P:methylation"/>
    <property type="evidence" value="ECO:0007669"/>
    <property type="project" value="UniProtKB-KW"/>
</dbReference>
<protein>
    <recommendedName>
        <fullName evidence="4">Methyltransferase type 11 domain-containing protein</fullName>
    </recommendedName>
</protein>
<dbReference type="InterPro" id="IPR051052">
    <property type="entry name" value="Diverse_substrate_MTase"/>
</dbReference>
<evidence type="ECO:0000256" key="2">
    <source>
        <dbReference type="ARBA" id="ARBA00022603"/>
    </source>
</evidence>
<dbReference type="Proteomes" id="UP000192596">
    <property type="component" value="Unassembled WGS sequence"/>
</dbReference>
<comment type="caution">
    <text evidence="5">The sequence shown here is derived from an EMBL/GenBank/DDBJ whole genome shotgun (WGS) entry which is preliminary data.</text>
</comment>
<keyword evidence="3" id="KW-0808">Transferase</keyword>
<name>A0A1V8T8G6_9PEZI</name>
<evidence type="ECO:0000259" key="4">
    <source>
        <dbReference type="Pfam" id="PF08241"/>
    </source>
</evidence>
<keyword evidence="2" id="KW-0489">Methyltransferase</keyword>
<organism evidence="5 6">
    <name type="scientific">Cryoendolithus antarcticus</name>
    <dbReference type="NCBI Taxonomy" id="1507870"/>
    <lineage>
        <taxon>Eukaryota</taxon>
        <taxon>Fungi</taxon>
        <taxon>Dikarya</taxon>
        <taxon>Ascomycota</taxon>
        <taxon>Pezizomycotina</taxon>
        <taxon>Dothideomycetes</taxon>
        <taxon>Dothideomycetidae</taxon>
        <taxon>Cladosporiales</taxon>
        <taxon>Cladosporiaceae</taxon>
        <taxon>Cryoendolithus</taxon>
    </lineage>
</organism>
<comment type="similarity">
    <text evidence="1">Belongs to the methyltransferase superfamily.</text>
</comment>
<dbReference type="PANTHER" id="PTHR44942">
    <property type="entry name" value="METHYLTRANSF_11 DOMAIN-CONTAINING PROTEIN"/>
    <property type="match status" value="1"/>
</dbReference>
<dbReference type="Pfam" id="PF08241">
    <property type="entry name" value="Methyltransf_11"/>
    <property type="match status" value="1"/>
</dbReference>
<proteinExistence type="inferred from homology"/>
<keyword evidence="6" id="KW-1185">Reference proteome</keyword>
<evidence type="ECO:0000313" key="6">
    <source>
        <dbReference type="Proteomes" id="UP000192596"/>
    </source>
</evidence>
<evidence type="ECO:0000256" key="1">
    <source>
        <dbReference type="ARBA" id="ARBA00008361"/>
    </source>
</evidence>
<accession>A0A1V8T8G6</accession>
<sequence>MSSTLKPSALHGFAKSSAYDQHRPSYPAKSVQELLKQCRVAGVHGAKVLDLAAGTGKFTELLAAREEGYEIVAVEPHGGMREVLEGKELKGVKVEDGDAETLPFEDESVDAIIAAQQQLSISLPSGQAFHWFATPSTLKSLHRVLRPHGALGLIWNIEHYNEARSHVAATPWEAKLHDLIWSFEDNEPRFRHEKWRTVFDEQIKTTPLSLLVAADPLFALPLGEEREEWAVWLQKEKVWERFATLSQIAGLEGEELEKTRKVFDDAVNAPDVEVNEKGEVAVHGTTYVVWTTKVPADGRPDLTGVERPGA</sequence>
<dbReference type="GO" id="GO:0008757">
    <property type="term" value="F:S-adenosylmethionine-dependent methyltransferase activity"/>
    <property type="evidence" value="ECO:0007669"/>
    <property type="project" value="InterPro"/>
</dbReference>
<dbReference type="STRING" id="1507870.A0A1V8T8G6"/>
<dbReference type="InterPro" id="IPR029063">
    <property type="entry name" value="SAM-dependent_MTases_sf"/>
</dbReference>
<dbReference type="EMBL" id="NAJO01000014">
    <property type="protein sequence ID" value="OQO07629.1"/>
    <property type="molecule type" value="Genomic_DNA"/>
</dbReference>
<dbReference type="InParanoid" id="A0A1V8T8G6"/>
<dbReference type="InterPro" id="IPR013216">
    <property type="entry name" value="Methyltransf_11"/>
</dbReference>
<dbReference type="CDD" id="cd02440">
    <property type="entry name" value="AdoMet_MTases"/>
    <property type="match status" value="1"/>
</dbReference>
<dbReference type="SUPFAM" id="SSF53335">
    <property type="entry name" value="S-adenosyl-L-methionine-dependent methyltransferases"/>
    <property type="match status" value="1"/>
</dbReference>
<dbReference type="AlphaFoldDB" id="A0A1V8T8G6"/>
<feature type="domain" description="Methyltransferase type 11" evidence="4">
    <location>
        <begin position="49"/>
        <end position="151"/>
    </location>
</feature>
<evidence type="ECO:0000256" key="3">
    <source>
        <dbReference type="ARBA" id="ARBA00022679"/>
    </source>
</evidence>
<reference evidence="6" key="1">
    <citation type="submission" date="2017-03" db="EMBL/GenBank/DDBJ databases">
        <title>Genomes of endolithic fungi from Antarctica.</title>
        <authorList>
            <person name="Coleine C."/>
            <person name="Masonjones S."/>
            <person name="Stajich J.E."/>
        </authorList>
    </citation>
    <scope>NUCLEOTIDE SEQUENCE [LARGE SCALE GENOMIC DNA]</scope>
    <source>
        <strain evidence="6">CCFEE 5527</strain>
    </source>
</reference>
<dbReference type="PANTHER" id="PTHR44942:SF4">
    <property type="entry name" value="METHYLTRANSFERASE TYPE 11 DOMAIN-CONTAINING PROTEIN"/>
    <property type="match status" value="1"/>
</dbReference>
<dbReference type="Gene3D" id="3.40.50.150">
    <property type="entry name" value="Vaccinia Virus protein VP39"/>
    <property type="match status" value="1"/>
</dbReference>
<gene>
    <name evidence="5" type="ORF">B0A48_07326</name>
</gene>
<dbReference type="OrthoDB" id="10027013at2759"/>